<gene>
    <name evidence="4" type="ORF">Q5P01_002997</name>
</gene>
<dbReference type="PANTHER" id="PTHR11481">
    <property type="entry name" value="IMMUNOGLOBULIN FC RECEPTOR"/>
    <property type="match status" value="1"/>
</dbReference>
<organism evidence="4 5">
    <name type="scientific">Channa striata</name>
    <name type="common">Snakehead murrel</name>
    <name type="synonym">Ophicephalus striatus</name>
    <dbReference type="NCBI Taxonomy" id="64152"/>
    <lineage>
        <taxon>Eukaryota</taxon>
        <taxon>Metazoa</taxon>
        <taxon>Chordata</taxon>
        <taxon>Craniata</taxon>
        <taxon>Vertebrata</taxon>
        <taxon>Euteleostomi</taxon>
        <taxon>Actinopterygii</taxon>
        <taxon>Neopterygii</taxon>
        <taxon>Teleostei</taxon>
        <taxon>Neoteleostei</taxon>
        <taxon>Acanthomorphata</taxon>
        <taxon>Anabantaria</taxon>
        <taxon>Anabantiformes</taxon>
        <taxon>Channoidei</taxon>
        <taxon>Channidae</taxon>
        <taxon>Channa</taxon>
    </lineage>
</organism>
<accession>A0AA88T8M5</accession>
<dbReference type="SUPFAM" id="SSF48726">
    <property type="entry name" value="Immunoglobulin"/>
    <property type="match status" value="2"/>
</dbReference>
<dbReference type="InterPro" id="IPR013783">
    <property type="entry name" value="Ig-like_fold"/>
</dbReference>
<protein>
    <recommendedName>
        <fullName evidence="3">Ig-like domain-containing protein</fullName>
    </recommendedName>
</protein>
<keyword evidence="2" id="KW-1015">Disulfide bond</keyword>
<evidence type="ECO:0000256" key="1">
    <source>
        <dbReference type="ARBA" id="ARBA00022729"/>
    </source>
</evidence>
<dbReference type="GO" id="GO:0009897">
    <property type="term" value="C:external side of plasma membrane"/>
    <property type="evidence" value="ECO:0007669"/>
    <property type="project" value="TreeGrafter"/>
</dbReference>
<dbReference type="GO" id="GO:0007166">
    <property type="term" value="P:cell surface receptor signaling pathway"/>
    <property type="evidence" value="ECO:0007669"/>
    <property type="project" value="TreeGrafter"/>
</dbReference>
<dbReference type="SMART" id="SM00408">
    <property type="entry name" value="IGc2"/>
    <property type="match status" value="2"/>
</dbReference>
<dbReference type="GO" id="GO:0006955">
    <property type="term" value="P:immune response"/>
    <property type="evidence" value="ECO:0007669"/>
    <property type="project" value="TreeGrafter"/>
</dbReference>
<evidence type="ECO:0000256" key="2">
    <source>
        <dbReference type="ARBA" id="ARBA00023157"/>
    </source>
</evidence>
<dbReference type="EMBL" id="JAUPFM010000001">
    <property type="protein sequence ID" value="KAK2863464.1"/>
    <property type="molecule type" value="Genomic_DNA"/>
</dbReference>
<dbReference type="InterPro" id="IPR036179">
    <property type="entry name" value="Ig-like_dom_sf"/>
</dbReference>
<dbReference type="GO" id="GO:0004888">
    <property type="term" value="F:transmembrane signaling receptor activity"/>
    <property type="evidence" value="ECO:0007669"/>
    <property type="project" value="TreeGrafter"/>
</dbReference>
<keyword evidence="5" id="KW-1185">Reference proteome</keyword>
<dbReference type="PANTHER" id="PTHR11481:SF64">
    <property type="entry name" value="FC RECEPTOR-LIKE PROTEIN 4"/>
    <property type="match status" value="1"/>
</dbReference>
<sequence>MTGCSRHKFAEKDMLCICRTSAHSRASVTVTPNRSQHFEYDQVSVSCEHFGSGEWTVWRYTIKDLKLSQCGSGWGSQISSTCVMKTTKMSASGVYWCESEHRDSSNAVNITVTGNEVILHSPAVPVMEGQHVTLECKTRNHVSSSTAVFYKNNTIINTEPTGHVAIYHFSKSDEGAYKCSIDGHGESPFSWLLMKDDSDPVSLIPSPDSSQRLEYENLSLSCGDNSINRGWKVTRSTTSGSKMSSCGDSWGTPTKFGCLLDTAKQPDSAVYWCESPAKQRSNSVNITIYDTPVILQSPVLPVTEAEKVILHCRVKDSSELPADFYKDGSLIRTEPTGHMTIHHVTKSDEGVYKCHISGRGESPPSRLLVRRAAQSPSPATDPTAPTLTTIRHIVVCSPYLICTLLLFSIYRQRPTVRSVPMTTCLPNENNEEVEPQYEDVIANVTTEHQF</sequence>
<name>A0AA88T8M5_CHASR</name>
<dbReference type="InterPro" id="IPR050488">
    <property type="entry name" value="Ig_Fc_receptor"/>
</dbReference>
<dbReference type="Proteomes" id="UP001187415">
    <property type="component" value="Unassembled WGS sequence"/>
</dbReference>
<evidence type="ECO:0000259" key="3">
    <source>
        <dbReference type="PROSITE" id="PS50835"/>
    </source>
</evidence>
<dbReference type="SMART" id="SM00409">
    <property type="entry name" value="IG"/>
    <property type="match status" value="4"/>
</dbReference>
<reference evidence="4" key="1">
    <citation type="submission" date="2023-07" db="EMBL/GenBank/DDBJ databases">
        <title>Chromosome-level Genome Assembly of Striped Snakehead (Channa striata).</title>
        <authorList>
            <person name="Liu H."/>
        </authorList>
    </citation>
    <scope>NUCLEOTIDE SEQUENCE</scope>
    <source>
        <strain evidence="4">Gz</strain>
        <tissue evidence="4">Muscle</tissue>
    </source>
</reference>
<feature type="domain" description="Ig-like" evidence="3">
    <location>
        <begin position="292"/>
        <end position="370"/>
    </location>
</feature>
<evidence type="ECO:0000313" key="4">
    <source>
        <dbReference type="EMBL" id="KAK2863464.1"/>
    </source>
</evidence>
<dbReference type="InterPro" id="IPR003599">
    <property type="entry name" value="Ig_sub"/>
</dbReference>
<comment type="caution">
    <text evidence="4">The sequence shown here is derived from an EMBL/GenBank/DDBJ whole genome shotgun (WGS) entry which is preliminary data.</text>
</comment>
<dbReference type="PROSITE" id="PS50835">
    <property type="entry name" value="IG_LIKE"/>
    <property type="match status" value="2"/>
</dbReference>
<dbReference type="InterPro" id="IPR007110">
    <property type="entry name" value="Ig-like_dom"/>
</dbReference>
<evidence type="ECO:0000313" key="5">
    <source>
        <dbReference type="Proteomes" id="UP001187415"/>
    </source>
</evidence>
<proteinExistence type="predicted"/>
<feature type="domain" description="Ig-like" evidence="3">
    <location>
        <begin position="115"/>
        <end position="190"/>
    </location>
</feature>
<keyword evidence="1" id="KW-0732">Signal</keyword>
<dbReference type="AlphaFoldDB" id="A0AA88T8M5"/>
<dbReference type="InterPro" id="IPR003598">
    <property type="entry name" value="Ig_sub2"/>
</dbReference>
<dbReference type="Gene3D" id="2.60.40.10">
    <property type="entry name" value="Immunoglobulins"/>
    <property type="match status" value="3"/>
</dbReference>